<comment type="caution">
    <text evidence="2">The sequence shown here is derived from an EMBL/GenBank/DDBJ whole genome shotgun (WGS) entry which is preliminary data.</text>
</comment>
<dbReference type="EMBL" id="NOIF01000181">
    <property type="protein sequence ID" value="OZS42151.1"/>
    <property type="molecule type" value="Genomic_DNA"/>
</dbReference>
<keyword evidence="3" id="KW-1185">Reference proteome</keyword>
<organism evidence="2 3">
    <name type="scientific">Photobacterium sanguinicancri</name>
    <dbReference type="NCBI Taxonomy" id="875932"/>
    <lineage>
        <taxon>Bacteria</taxon>
        <taxon>Pseudomonadati</taxon>
        <taxon>Pseudomonadota</taxon>
        <taxon>Gammaproteobacteria</taxon>
        <taxon>Vibrionales</taxon>
        <taxon>Vibrionaceae</taxon>
        <taxon>Photobacterium</taxon>
    </lineage>
</organism>
<evidence type="ECO:0000256" key="1">
    <source>
        <dbReference type="SAM" id="Phobius"/>
    </source>
</evidence>
<dbReference type="Proteomes" id="UP000215999">
    <property type="component" value="Unassembled WGS sequence"/>
</dbReference>
<protein>
    <submittedName>
        <fullName evidence="2">Uncharacterized protein</fullName>
    </submittedName>
</protein>
<keyword evidence="1" id="KW-1133">Transmembrane helix</keyword>
<accession>A0ABX4FTR8</accession>
<keyword evidence="1" id="KW-0812">Transmembrane</keyword>
<keyword evidence="1" id="KW-0472">Membrane</keyword>
<evidence type="ECO:0000313" key="3">
    <source>
        <dbReference type="Proteomes" id="UP000215999"/>
    </source>
</evidence>
<proteinExistence type="predicted"/>
<sequence length="105" mass="12129">MLLFIAHKSVQYKTKLVSEQISMSSIITVGTNVIMAIVMFFSQLSQYFTPHKVIGFPLNYVSYFGKTDTYQFFPARLITTGVFWLFIFILLNIFILLAKKTIKSK</sequence>
<gene>
    <name evidence="2" type="ORF">ASV53_19960</name>
</gene>
<feature type="transmembrane region" description="Helical" evidence="1">
    <location>
        <begin position="21"/>
        <end position="41"/>
    </location>
</feature>
<feature type="transmembrane region" description="Helical" evidence="1">
    <location>
        <begin position="77"/>
        <end position="98"/>
    </location>
</feature>
<name>A0ABX4FTR8_9GAMM</name>
<reference evidence="2 3" key="1">
    <citation type="journal article" date="2016" name="Antonie Van Leeuwenhoek">
        <title>Photobacterium sanguinicancri sp. nov. isolated from marine animals.</title>
        <authorList>
            <person name="Gomez-Gil B."/>
            <person name="Roque A."/>
            <person name="Rotllant G."/>
            <person name="Romalde J.L."/>
            <person name="Doce A."/>
            <person name="Eggermont M."/>
            <person name="Defoirdt T."/>
        </authorList>
    </citation>
    <scope>NUCLEOTIDE SEQUENCE [LARGE SCALE GENOMIC DNA]</scope>
    <source>
        <strain evidence="2 3">CAIM 1827</strain>
    </source>
</reference>
<evidence type="ECO:0000313" key="2">
    <source>
        <dbReference type="EMBL" id="OZS42151.1"/>
    </source>
</evidence>